<dbReference type="EMBL" id="JAODUP010000366">
    <property type="protein sequence ID" value="KAK2151370.1"/>
    <property type="molecule type" value="Genomic_DNA"/>
</dbReference>
<keyword evidence="3" id="KW-1185">Reference proteome</keyword>
<evidence type="ECO:0000256" key="1">
    <source>
        <dbReference type="SAM" id="MobiDB-lite"/>
    </source>
</evidence>
<dbReference type="GO" id="GO:0006790">
    <property type="term" value="P:sulfur compound metabolic process"/>
    <property type="evidence" value="ECO:0007669"/>
    <property type="project" value="TreeGrafter"/>
</dbReference>
<dbReference type="InterPro" id="IPR027417">
    <property type="entry name" value="P-loop_NTPase"/>
</dbReference>
<dbReference type="GO" id="GO:0001517">
    <property type="term" value="F:N-acetylglucosamine 6-O-sulfotransferase activity"/>
    <property type="evidence" value="ECO:0007669"/>
    <property type="project" value="TreeGrafter"/>
</dbReference>
<dbReference type="Pfam" id="PF13469">
    <property type="entry name" value="Sulfotransfer_3"/>
    <property type="match status" value="1"/>
</dbReference>
<evidence type="ECO:0000313" key="2">
    <source>
        <dbReference type="EMBL" id="KAK2151370.1"/>
    </source>
</evidence>
<dbReference type="SUPFAM" id="SSF52540">
    <property type="entry name" value="P-loop containing nucleoside triphosphate hydrolases"/>
    <property type="match status" value="1"/>
</dbReference>
<organism evidence="2 3">
    <name type="scientific">Paralvinella palmiformis</name>
    <dbReference type="NCBI Taxonomy" id="53620"/>
    <lineage>
        <taxon>Eukaryota</taxon>
        <taxon>Metazoa</taxon>
        <taxon>Spiralia</taxon>
        <taxon>Lophotrochozoa</taxon>
        <taxon>Annelida</taxon>
        <taxon>Polychaeta</taxon>
        <taxon>Sedentaria</taxon>
        <taxon>Canalipalpata</taxon>
        <taxon>Terebellida</taxon>
        <taxon>Terebelliformia</taxon>
        <taxon>Alvinellidae</taxon>
        <taxon>Paralvinella</taxon>
    </lineage>
</organism>
<comment type="caution">
    <text evidence="2">The sequence shown here is derived from an EMBL/GenBank/DDBJ whole genome shotgun (WGS) entry which is preliminary data.</text>
</comment>
<feature type="compositionally biased region" description="Polar residues" evidence="1">
    <location>
        <begin position="94"/>
        <end position="104"/>
    </location>
</feature>
<evidence type="ECO:0000313" key="3">
    <source>
        <dbReference type="Proteomes" id="UP001208570"/>
    </source>
</evidence>
<dbReference type="AlphaFoldDB" id="A0AAD9JFD1"/>
<proteinExistence type="predicted"/>
<feature type="region of interest" description="Disordered" evidence="1">
    <location>
        <begin position="83"/>
        <end position="104"/>
    </location>
</feature>
<accession>A0AAD9JFD1</accession>
<evidence type="ECO:0008006" key="4">
    <source>
        <dbReference type="Google" id="ProtNLM"/>
    </source>
</evidence>
<dbReference type="PANTHER" id="PTHR10704:SF44">
    <property type="entry name" value="LD35051P-RELATED"/>
    <property type="match status" value="1"/>
</dbReference>
<dbReference type="GO" id="GO:0006044">
    <property type="term" value="P:N-acetylglucosamine metabolic process"/>
    <property type="evidence" value="ECO:0007669"/>
    <property type="project" value="TreeGrafter"/>
</dbReference>
<dbReference type="PANTHER" id="PTHR10704">
    <property type="entry name" value="CARBOHYDRATE SULFOTRANSFERASE"/>
    <property type="match status" value="1"/>
</dbReference>
<name>A0AAD9JFD1_9ANNE</name>
<reference evidence="2" key="1">
    <citation type="journal article" date="2023" name="Mol. Biol. Evol.">
        <title>Third-Generation Sequencing Reveals the Adaptive Role of the Epigenome in Three Deep-Sea Polychaetes.</title>
        <authorList>
            <person name="Perez M."/>
            <person name="Aroh O."/>
            <person name="Sun Y."/>
            <person name="Lan Y."/>
            <person name="Juniper S.K."/>
            <person name="Young C.R."/>
            <person name="Angers B."/>
            <person name="Qian P.Y."/>
        </authorList>
    </citation>
    <scope>NUCLEOTIDE SEQUENCE</scope>
    <source>
        <strain evidence="2">P08H-3</strain>
    </source>
</reference>
<dbReference type="Proteomes" id="UP001208570">
    <property type="component" value="Unassembled WGS sequence"/>
</dbReference>
<dbReference type="InterPro" id="IPR051135">
    <property type="entry name" value="Gal/GlcNAc/GalNAc_ST"/>
</dbReference>
<gene>
    <name evidence="2" type="ORF">LSH36_366g06004</name>
</gene>
<protein>
    <recommendedName>
        <fullName evidence="4">Sulfotransferase</fullName>
    </recommendedName>
</protein>
<sequence>MQDQDPPPPALDLLEVNTPKEEVKKASTELPSLGAVRVHGTKKTHAVMPVEDHIYIRETSCFRSCCWSLGNFHPTCPGWIKRKSRHESGHETPNEQLPGQSTAEQKAGYRTLTIPLDGLRCTKSKHDDAMYFYEPLDGLYTQMYGTKEGWNVPSDITNYSNGKYRIPSNRETVAVTCLLSDLFDCNIDAVPTPVLYHRFWKLFAKHLSSAAKFTRCSTLHRLYKTDKCRQQSLSNICPDRFNSSHHLLEKCRTTLEEVRTTNKSGQNVNFVKYIKCLDDIRSRSIKCDQVLTNICHRRKMIVIKTVRATMASVEDLLSRHRNLRIIHLIRDPRAVVLSRKRFGASSYGIYSTLQNNETMDLVKEAQLYCNTLLRDINERKRLQNKYPGAVIEVVYEKFVLDLVRNAKELYKIIDVPFTKRVHEWLLNNDYGINRERNTSFIATRWWKSVSFGKAKEMAEKCKQVFNHVSSNWP</sequence>
<dbReference type="Gene3D" id="3.40.50.300">
    <property type="entry name" value="P-loop containing nucleotide triphosphate hydrolases"/>
    <property type="match status" value="1"/>
</dbReference>